<evidence type="ECO:0000313" key="3">
    <source>
        <dbReference type="EMBL" id="TKK87734.1"/>
    </source>
</evidence>
<comment type="caution">
    <text evidence="3">The sequence shown here is derived from an EMBL/GenBank/DDBJ whole genome shotgun (WGS) entry which is preliminary data.</text>
</comment>
<dbReference type="EMBL" id="SZQA01000014">
    <property type="protein sequence ID" value="TKK87734.1"/>
    <property type="molecule type" value="Genomic_DNA"/>
</dbReference>
<dbReference type="GO" id="GO:0003677">
    <property type="term" value="F:DNA binding"/>
    <property type="evidence" value="ECO:0007669"/>
    <property type="project" value="InterPro"/>
</dbReference>
<evidence type="ECO:0000313" key="4">
    <source>
        <dbReference type="Proteomes" id="UP000308705"/>
    </source>
</evidence>
<feature type="domain" description="Helix-turn-helix" evidence="2">
    <location>
        <begin position="88"/>
        <end position="141"/>
    </location>
</feature>
<organism evidence="3 4">
    <name type="scientific">Herbidospora galbida</name>
    <dbReference type="NCBI Taxonomy" id="2575442"/>
    <lineage>
        <taxon>Bacteria</taxon>
        <taxon>Bacillati</taxon>
        <taxon>Actinomycetota</taxon>
        <taxon>Actinomycetes</taxon>
        <taxon>Streptosporangiales</taxon>
        <taxon>Streptosporangiaceae</taxon>
        <taxon>Herbidospora</taxon>
    </lineage>
</organism>
<protein>
    <submittedName>
        <fullName evidence="3">Helix-turn-helix domain-containing protein</fullName>
    </submittedName>
</protein>
<dbReference type="RefSeq" id="WP_137247906.1">
    <property type="nucleotide sequence ID" value="NZ_SZQA01000014.1"/>
</dbReference>
<sequence>MGDTSLAAGDTRTFLPEEDPGNQAAIVDLVVELHRRGRPVADRPALLTGPDGSPQLPLPPALYDALLKVAEALSQGLAVTVAPQHTTLSTYQAAELLGISRPTFVKLLESDEIPYQRSTDRPGAHRRVKLQDVLIYQEKRRAERRRILDELTQESVESGTYDKPSDDF</sequence>
<gene>
    <name evidence="3" type="ORF">FDA94_16270</name>
</gene>
<reference evidence="3 4" key="1">
    <citation type="submission" date="2019-04" db="EMBL/GenBank/DDBJ databases">
        <title>Herbidospora sp. NEAU-GS14.nov., a novel actinomycete isolated from soil.</title>
        <authorList>
            <person name="Han L."/>
        </authorList>
    </citation>
    <scope>NUCLEOTIDE SEQUENCE [LARGE SCALE GENOMIC DNA]</scope>
    <source>
        <strain evidence="3 4">NEAU-GS14</strain>
    </source>
</reference>
<dbReference type="OrthoDB" id="26212at2"/>
<dbReference type="AlphaFoldDB" id="A0A4U3MHA0"/>
<dbReference type="InterPro" id="IPR010093">
    <property type="entry name" value="SinI_DNA-bd"/>
</dbReference>
<evidence type="ECO:0000256" key="1">
    <source>
        <dbReference type="SAM" id="MobiDB-lite"/>
    </source>
</evidence>
<accession>A0A4U3MHA0</accession>
<feature type="region of interest" description="Disordered" evidence="1">
    <location>
        <begin position="148"/>
        <end position="168"/>
    </location>
</feature>
<dbReference type="InterPro" id="IPR041657">
    <property type="entry name" value="HTH_17"/>
</dbReference>
<dbReference type="Proteomes" id="UP000308705">
    <property type="component" value="Unassembled WGS sequence"/>
</dbReference>
<name>A0A4U3MHA0_9ACTN</name>
<dbReference type="Pfam" id="PF12728">
    <property type="entry name" value="HTH_17"/>
    <property type="match status" value="1"/>
</dbReference>
<proteinExistence type="predicted"/>
<dbReference type="NCBIfam" id="TIGR01764">
    <property type="entry name" value="excise"/>
    <property type="match status" value="1"/>
</dbReference>
<keyword evidence="4" id="KW-1185">Reference proteome</keyword>
<evidence type="ECO:0000259" key="2">
    <source>
        <dbReference type="Pfam" id="PF12728"/>
    </source>
</evidence>